<evidence type="ECO:0000313" key="2">
    <source>
        <dbReference type="EMBL" id="KJA21491.1"/>
    </source>
</evidence>
<organism evidence="2 3">
    <name type="scientific">Hypholoma sublateritium (strain FD-334 SS-4)</name>
    <dbReference type="NCBI Taxonomy" id="945553"/>
    <lineage>
        <taxon>Eukaryota</taxon>
        <taxon>Fungi</taxon>
        <taxon>Dikarya</taxon>
        <taxon>Basidiomycota</taxon>
        <taxon>Agaricomycotina</taxon>
        <taxon>Agaricomycetes</taxon>
        <taxon>Agaricomycetidae</taxon>
        <taxon>Agaricales</taxon>
        <taxon>Agaricineae</taxon>
        <taxon>Strophariaceae</taxon>
        <taxon>Hypholoma</taxon>
    </lineage>
</organism>
<reference evidence="3" key="1">
    <citation type="submission" date="2014-04" db="EMBL/GenBank/DDBJ databases">
        <title>Evolutionary Origins and Diversification of the Mycorrhizal Mutualists.</title>
        <authorList>
            <consortium name="DOE Joint Genome Institute"/>
            <consortium name="Mycorrhizal Genomics Consortium"/>
            <person name="Kohler A."/>
            <person name="Kuo A."/>
            <person name="Nagy L.G."/>
            <person name="Floudas D."/>
            <person name="Copeland A."/>
            <person name="Barry K.W."/>
            <person name="Cichocki N."/>
            <person name="Veneault-Fourrey C."/>
            <person name="LaButti K."/>
            <person name="Lindquist E.A."/>
            <person name="Lipzen A."/>
            <person name="Lundell T."/>
            <person name="Morin E."/>
            <person name="Murat C."/>
            <person name="Riley R."/>
            <person name="Ohm R."/>
            <person name="Sun H."/>
            <person name="Tunlid A."/>
            <person name="Henrissat B."/>
            <person name="Grigoriev I.V."/>
            <person name="Hibbett D.S."/>
            <person name="Martin F."/>
        </authorList>
    </citation>
    <scope>NUCLEOTIDE SEQUENCE [LARGE SCALE GENOMIC DNA]</scope>
    <source>
        <strain evidence="3">FD-334 SS-4</strain>
    </source>
</reference>
<dbReference type="AlphaFoldDB" id="A0A0D2NYC7"/>
<evidence type="ECO:0000313" key="3">
    <source>
        <dbReference type="Proteomes" id="UP000054270"/>
    </source>
</evidence>
<dbReference type="Proteomes" id="UP000054270">
    <property type="component" value="Unassembled WGS sequence"/>
</dbReference>
<sequence>MRETPQSNARRAQKRVQRTDATNNANTRIDIHNPQRCAPQPRVGVPNAAEARSLSAEADAANNAITRIDVPSSVRRATDPALRPQEPDNTTPAVCVRSTRNQSRTHGTVERCAVRGGERRAARHPARCASSRVHGKISINSAPPRHGARTPSGDYLASADSPKAN</sequence>
<protein>
    <submittedName>
        <fullName evidence="2">Uncharacterized protein</fullName>
    </submittedName>
</protein>
<feature type="compositionally biased region" description="Polar residues" evidence="1">
    <location>
        <begin position="87"/>
        <end position="106"/>
    </location>
</feature>
<feature type="compositionally biased region" description="Basic and acidic residues" evidence="1">
    <location>
        <begin position="107"/>
        <end position="120"/>
    </location>
</feature>
<name>A0A0D2NYC7_HYPSF</name>
<dbReference type="EMBL" id="KN817557">
    <property type="protein sequence ID" value="KJA21491.1"/>
    <property type="molecule type" value="Genomic_DNA"/>
</dbReference>
<feature type="compositionally biased region" description="Polar residues" evidence="1">
    <location>
        <begin position="1"/>
        <end position="10"/>
    </location>
</feature>
<evidence type="ECO:0000256" key="1">
    <source>
        <dbReference type="SAM" id="MobiDB-lite"/>
    </source>
</evidence>
<feature type="region of interest" description="Disordered" evidence="1">
    <location>
        <begin position="1"/>
        <end position="165"/>
    </location>
</feature>
<gene>
    <name evidence="2" type="ORF">HYPSUDRAFT_202852</name>
</gene>
<keyword evidence="3" id="KW-1185">Reference proteome</keyword>
<proteinExistence type="predicted"/>
<accession>A0A0D2NYC7</accession>